<sequence length="1014" mass="117389">MHSSQTSVSSINLPKIQQSQSALNSPAERINFMISGNQSVRSQESTVANSMLHHDFSQMRSYSCVKKDKWDNKFKLLEVRRELRYTSNSAKSTKHLMQSISPQLSSKSAFKQQISLWGKESSAFKQSVFFNDKEMEKHLAQEIEKLEDEQHEQGIWKKIDESFENPAEDNNQKVIIGDEAADNYYKHYKKLDKVQQQNKFFEIQDSTFTSILTASQKKMVTPCKIGLIKPKGSEEDLVIKNMKYGDSYAEVLSEGMRRVPHIQNFYMSGNRITNKGADDLLKTISKKARVLELAENQIGRIGCEHISRALYDRDSKIEILNLEGNKLGDAAVSLILNSLGNNKTLIILNLSKNYLTDKSAEKLGSLLDTDYYLKELYLHWNQIKAPGGAFIFTSLTDNESLKVLDMSCNSMGSGGQCVDEVCNFLIKNVEMRHLDISNNYFNVESSLKISEALVKNKTIYGFHYSGNAGYIDSRGFLVVNESQEQNLTGIHVKKRINGNKALGQFILRNNRDIDLQDCCWICEGWNEQTITWEQDKSGEGVPDPLFIHFNFENYRSNYTGKPTSSTIEYKRMYPPGHLFYFYTLDETVCIDKQDPQKLALNPEGKQVTSIMQYDGKLVDADLEQLNKIDIKKNENVLDENYNPTISILPRTPDPTYIPAKTKKKRVKWTFPISLFAKWRPDDDEIIKKCFEYDWDNCKIQQKVKKQEDQDQLKEFLRSKYKHIKETYKHFASLAPIQDIWCIQNGPWLELISIINILDQKVKDADINLKWTATISGGDKSNFRNPERGINRHQLMEALVRIAEEKYILKYGKVNTFYEATKLLWDEHLESVFVEKYNQHKWRVEQYWIEDIDLCLKNYKKIIDHIYKKFAKLKVKPGQPPFMCLEELNKIVTVAGLLEDEHFGSSVANMAFNFSMMTQIDELQSDRIFQMSQVEFYEALTRIAQEACLTVGPGIYPADYEWTWEKRQQQSLAYKLEGLILRLLDTVCDSSFKAQYPKIEKSFFVKVDDSDEYED</sequence>
<organism evidence="1 2">
    <name type="scientific">Tetrahymena thermophila (strain SB210)</name>
    <dbReference type="NCBI Taxonomy" id="312017"/>
    <lineage>
        <taxon>Eukaryota</taxon>
        <taxon>Sar</taxon>
        <taxon>Alveolata</taxon>
        <taxon>Ciliophora</taxon>
        <taxon>Intramacronucleata</taxon>
        <taxon>Oligohymenophorea</taxon>
        <taxon>Hymenostomatida</taxon>
        <taxon>Tetrahymenina</taxon>
        <taxon>Tetrahymenidae</taxon>
        <taxon>Tetrahymena</taxon>
    </lineage>
</organism>
<dbReference type="PANTHER" id="PTHR24114:SF2">
    <property type="entry name" value="F-BOX DOMAIN-CONTAINING PROTEIN-RELATED"/>
    <property type="match status" value="1"/>
</dbReference>
<evidence type="ECO:0008006" key="3">
    <source>
        <dbReference type="Google" id="ProtNLM"/>
    </source>
</evidence>
<dbReference type="Gene3D" id="3.80.10.10">
    <property type="entry name" value="Ribonuclease Inhibitor"/>
    <property type="match status" value="1"/>
</dbReference>
<dbReference type="eggNOG" id="KOG4308">
    <property type="taxonomic scope" value="Eukaryota"/>
</dbReference>
<dbReference type="PANTHER" id="PTHR24114">
    <property type="entry name" value="LEUCINE RICH REPEAT FAMILY PROTEIN"/>
    <property type="match status" value="1"/>
</dbReference>
<accession>Q22BT2</accession>
<dbReference type="InterPro" id="IPR001611">
    <property type="entry name" value="Leu-rich_rpt"/>
</dbReference>
<proteinExistence type="predicted"/>
<dbReference type="Proteomes" id="UP000009168">
    <property type="component" value="Unassembled WGS sequence"/>
</dbReference>
<dbReference type="Pfam" id="PF13516">
    <property type="entry name" value="LRR_6"/>
    <property type="match status" value="1"/>
</dbReference>
<dbReference type="EMBL" id="GG662531">
    <property type="protein sequence ID" value="EAR82768.1"/>
    <property type="molecule type" value="Genomic_DNA"/>
</dbReference>
<dbReference type="InterPro" id="IPR032675">
    <property type="entry name" value="LRR_dom_sf"/>
</dbReference>
<dbReference type="HOGENOM" id="CLU_006244_1_0_1"/>
<dbReference type="SUPFAM" id="SSF52047">
    <property type="entry name" value="RNI-like"/>
    <property type="match status" value="1"/>
</dbReference>
<evidence type="ECO:0000313" key="1">
    <source>
        <dbReference type="EMBL" id="EAR82768.1"/>
    </source>
</evidence>
<name>Q22BT2_TETTS</name>
<dbReference type="OMA" id="EICDLMK"/>
<gene>
    <name evidence="1" type="ORF">TTHERM_01084360</name>
</gene>
<dbReference type="SMART" id="SM00368">
    <property type="entry name" value="LRR_RI"/>
    <property type="match status" value="6"/>
</dbReference>
<dbReference type="RefSeq" id="XP_001030431.1">
    <property type="nucleotide sequence ID" value="XM_001030431.1"/>
</dbReference>
<dbReference type="OrthoDB" id="415435at2759"/>
<reference evidence="2" key="1">
    <citation type="journal article" date="2006" name="PLoS Biol.">
        <title>Macronuclear genome sequence of the ciliate Tetrahymena thermophila, a model eukaryote.</title>
        <authorList>
            <person name="Eisen J.A."/>
            <person name="Coyne R.S."/>
            <person name="Wu M."/>
            <person name="Wu D."/>
            <person name="Thiagarajan M."/>
            <person name="Wortman J.R."/>
            <person name="Badger J.H."/>
            <person name="Ren Q."/>
            <person name="Amedeo P."/>
            <person name="Jones K.M."/>
            <person name="Tallon L.J."/>
            <person name="Delcher A.L."/>
            <person name="Salzberg S.L."/>
            <person name="Silva J.C."/>
            <person name="Haas B.J."/>
            <person name="Majoros W.H."/>
            <person name="Farzad M."/>
            <person name="Carlton J.M."/>
            <person name="Smith R.K. Jr."/>
            <person name="Garg J."/>
            <person name="Pearlman R.E."/>
            <person name="Karrer K.M."/>
            <person name="Sun L."/>
            <person name="Manning G."/>
            <person name="Elde N.C."/>
            <person name="Turkewitz A.P."/>
            <person name="Asai D.J."/>
            <person name="Wilkes D.E."/>
            <person name="Wang Y."/>
            <person name="Cai H."/>
            <person name="Collins K."/>
            <person name="Stewart B.A."/>
            <person name="Lee S.R."/>
            <person name="Wilamowska K."/>
            <person name="Weinberg Z."/>
            <person name="Ruzzo W.L."/>
            <person name="Wloga D."/>
            <person name="Gaertig J."/>
            <person name="Frankel J."/>
            <person name="Tsao C.-C."/>
            <person name="Gorovsky M.A."/>
            <person name="Keeling P.J."/>
            <person name="Waller R.F."/>
            <person name="Patron N.J."/>
            <person name="Cherry J.M."/>
            <person name="Stover N.A."/>
            <person name="Krieger C.J."/>
            <person name="del Toro C."/>
            <person name="Ryder H.F."/>
            <person name="Williamson S.C."/>
            <person name="Barbeau R.A."/>
            <person name="Hamilton E.P."/>
            <person name="Orias E."/>
        </authorList>
    </citation>
    <scope>NUCLEOTIDE SEQUENCE [LARGE SCALE GENOMIC DNA]</scope>
    <source>
        <strain evidence="2">SB210</strain>
    </source>
</reference>
<dbReference type="InterPro" id="IPR052394">
    <property type="entry name" value="LRR-containing"/>
</dbReference>
<dbReference type="AlphaFoldDB" id="Q22BT2"/>
<dbReference type="KEGG" id="tet:TTHERM_01084360"/>
<protein>
    <recommendedName>
        <fullName evidence="3">Leucine Rich Repeat family protein</fullName>
    </recommendedName>
</protein>
<dbReference type="InParanoid" id="Q22BT2"/>
<dbReference type="GeneID" id="7830865"/>
<evidence type="ECO:0000313" key="2">
    <source>
        <dbReference type="Proteomes" id="UP000009168"/>
    </source>
</evidence>
<keyword evidence="2" id="KW-1185">Reference proteome</keyword>